<keyword evidence="3" id="KW-1185">Reference proteome</keyword>
<accession>A0A2U9QHR2</accession>
<dbReference type="Proteomes" id="UP000249273">
    <property type="component" value="Segment"/>
</dbReference>
<gene>
    <name evidence="2" type="primary">SOPV-ELK-093</name>
</gene>
<evidence type="ECO:0000313" key="2">
    <source>
        <dbReference type="EMBL" id="AWU47138.1"/>
    </source>
</evidence>
<dbReference type="KEGG" id="vg:36841090"/>
<dbReference type="EMBL" id="MH427217">
    <property type="protein sequence ID" value="AWU47138.1"/>
    <property type="molecule type" value="Genomic_DNA"/>
</dbReference>
<evidence type="ECO:0000256" key="1">
    <source>
        <dbReference type="SAM" id="MobiDB-lite"/>
    </source>
</evidence>
<organism evidence="2">
    <name type="scientific">Sea otter poxvirus</name>
    <dbReference type="NCBI Taxonomy" id="1416741"/>
    <lineage>
        <taxon>Viruses</taxon>
        <taxon>Varidnaviria</taxon>
        <taxon>Bamfordvirae</taxon>
        <taxon>Nucleocytoviricota</taxon>
        <taxon>Pokkesviricetes</taxon>
        <taxon>Chitovirales</taxon>
        <taxon>Poxviridae</taxon>
        <taxon>Chordopoxvirinae</taxon>
        <taxon>Mustelpoxvirus</taxon>
        <taxon>Mustelpoxvirus seaotterpox</taxon>
        <taxon>Sea otterpox virus</taxon>
    </lineage>
</organism>
<evidence type="ECO:0000313" key="3">
    <source>
        <dbReference type="Proteomes" id="UP000249273"/>
    </source>
</evidence>
<dbReference type="OrthoDB" id="37399at10239"/>
<proteinExistence type="predicted"/>
<dbReference type="GeneID" id="36841090"/>
<dbReference type="RefSeq" id="YP_009480631.1">
    <property type="nucleotide sequence ID" value="NC_037656.1"/>
</dbReference>
<feature type="region of interest" description="Disordered" evidence="1">
    <location>
        <begin position="196"/>
        <end position="216"/>
    </location>
</feature>
<name>A0A2U9QHR2_9POXV</name>
<protein>
    <submittedName>
        <fullName evidence="2">Uncharacterized protein</fullName>
    </submittedName>
</protein>
<reference evidence="2" key="1">
    <citation type="submission" date="2018-05" db="EMBL/GenBank/DDBJ databases">
        <title>Complete Genome Sequence of a Novel Sea Otter Poxvirus.</title>
        <authorList>
            <person name="Jacob J.M."/>
            <person name="Subramaniam K."/>
            <person name="Tu S.-L."/>
            <person name="Nielsen O."/>
            <person name="Tuomi P.A."/>
            <person name="Upton C."/>
            <person name="Waltzek T.B."/>
        </authorList>
    </citation>
    <scope>NUCLEOTIDE SEQUENCE [LARGE SCALE GENOMIC DNA]</scope>
    <source>
        <strain evidence="2">ELK</strain>
    </source>
</reference>
<sequence>MDLRTRFATALKKEHTQQLDPSSPLYTINSTTQPIQHINSSDVIQHDIPYNATERYYQTLLRDKYCMQCPQQSTGVPVLPPLPSYSDSRFLPGITTDKSTKGTNTDIVCPTPPPPHDGLDSIQTSIKQKTSSPVVHSDTVEAPGTNVIKPLTPVSTQSVKDLTDAMKDVSVASKITSVDITNLQAALLNKMRSINPDLLPKESVPGNIGNEDDDFS</sequence>